<dbReference type="InterPro" id="IPR006124">
    <property type="entry name" value="Metalloenzyme"/>
</dbReference>
<dbReference type="GO" id="GO:0030145">
    <property type="term" value="F:manganese ion binding"/>
    <property type="evidence" value="ECO:0007669"/>
    <property type="project" value="InterPro"/>
</dbReference>
<dbReference type="CDD" id="cd16010">
    <property type="entry name" value="iPGM"/>
    <property type="match status" value="1"/>
</dbReference>
<protein>
    <recommendedName>
        <fullName evidence="5">phosphoglycerate mutase (2,3-diphosphoglycerate-independent)</fullName>
        <ecNumber evidence="5">5.4.2.12</ecNumber>
    </recommendedName>
</protein>
<dbReference type="GO" id="GO:0006007">
    <property type="term" value="P:glucose catabolic process"/>
    <property type="evidence" value="ECO:0007669"/>
    <property type="project" value="InterPro"/>
</dbReference>
<name>A7HT61_PARL1</name>
<evidence type="ECO:0000259" key="12">
    <source>
        <dbReference type="Pfam" id="PF06415"/>
    </source>
</evidence>
<reference evidence="13 14" key="1">
    <citation type="journal article" date="2011" name="Stand. Genomic Sci.">
        <title>Complete genome sequence of Parvibaculum lavamentivorans type strain (DS-1(T)).</title>
        <authorList>
            <person name="Schleheck D."/>
            <person name="Weiss M."/>
            <person name="Pitluck S."/>
            <person name="Bruce D."/>
            <person name="Land M.L."/>
            <person name="Han S."/>
            <person name="Saunders E."/>
            <person name="Tapia R."/>
            <person name="Detter C."/>
            <person name="Brettin T."/>
            <person name="Han J."/>
            <person name="Woyke T."/>
            <person name="Goodwin L."/>
            <person name="Pennacchio L."/>
            <person name="Nolan M."/>
            <person name="Cook A.M."/>
            <person name="Kjelleberg S."/>
            <person name="Thomas T."/>
        </authorList>
    </citation>
    <scope>NUCLEOTIDE SEQUENCE [LARGE SCALE GENOMIC DNA]</scope>
    <source>
        <strain evidence="14">DS-1 / DSM 13023 / NCIMB 13966</strain>
    </source>
</reference>
<evidence type="ECO:0000256" key="5">
    <source>
        <dbReference type="ARBA" id="ARBA00012026"/>
    </source>
</evidence>
<evidence type="ECO:0000313" key="14">
    <source>
        <dbReference type="Proteomes" id="UP000006377"/>
    </source>
</evidence>
<dbReference type="InterPro" id="IPR005995">
    <property type="entry name" value="Pgm_bpd_ind"/>
</dbReference>
<organism evidence="13 14">
    <name type="scientific">Parvibaculum lavamentivorans (strain DS-1 / DSM 13023 / NCIMB 13966)</name>
    <dbReference type="NCBI Taxonomy" id="402881"/>
    <lineage>
        <taxon>Bacteria</taxon>
        <taxon>Pseudomonadati</taxon>
        <taxon>Pseudomonadota</taxon>
        <taxon>Alphaproteobacteria</taxon>
        <taxon>Hyphomicrobiales</taxon>
        <taxon>Parvibaculaceae</taxon>
        <taxon>Parvibaculum</taxon>
    </lineage>
</organism>
<evidence type="ECO:0000256" key="10">
    <source>
        <dbReference type="PIRSR" id="PIRSR001492-3"/>
    </source>
</evidence>
<dbReference type="eggNOG" id="COG0696">
    <property type="taxonomic scope" value="Bacteria"/>
</dbReference>
<dbReference type="GO" id="GO:0004619">
    <property type="term" value="F:phosphoglycerate mutase activity"/>
    <property type="evidence" value="ECO:0007669"/>
    <property type="project" value="UniProtKB-EC"/>
</dbReference>
<dbReference type="GO" id="GO:0005829">
    <property type="term" value="C:cytosol"/>
    <property type="evidence" value="ECO:0007669"/>
    <property type="project" value="TreeGrafter"/>
</dbReference>
<keyword evidence="6 10" id="KW-0479">Metal-binding</keyword>
<feature type="domain" description="Metalloenzyme" evidence="11">
    <location>
        <begin position="27"/>
        <end position="517"/>
    </location>
</feature>
<dbReference type="PIRSF" id="PIRSF001492">
    <property type="entry name" value="IPGAM"/>
    <property type="match status" value="1"/>
</dbReference>
<evidence type="ECO:0000256" key="1">
    <source>
        <dbReference type="ARBA" id="ARBA00000370"/>
    </source>
</evidence>
<dbReference type="AlphaFoldDB" id="A7HT61"/>
<keyword evidence="7" id="KW-0324">Glycolysis</keyword>
<dbReference type="EC" id="5.4.2.12" evidence="5"/>
<sequence length="540" mass="56219">MSAAIRAAFTGSRIIKIIMAAMTGVRPLVLVLLDGWGVRTEREGNALATARTRIYDRLAAASPQSLLRASGEAVGLPSGKPGYAQAGYAALGAGRPIEPPAARITPAFQHDGSADIAAHPVLRDLISRVRPLGGAVHLIGTMTPSGISGHQRYLAVLAALLSHEGVKVWVHAVMDGQDTRAQSGIEHLSEFLDDIAGAENAELGSVMGRSFGFDDLSDPAAIAAAWRALANAEAPYTEYPTAYLDQCYRKGVNDDRIPPSIASSYRGIRQDDAILLVNLQADQAHGLLGALIDPAATGLAAKAPSLSGVYSLVRLASPLGAEVEPLFEAMSFKGSLAETIAQAGLSQLTLTETAAEASLWNFARGGAKALFPGETVLVTDTPPLAQAEKKPELASAAITEELLAALKKGEHDVITANFSNAAILGRTGNIRATVEAIEAIDKCLGKIAAQVDKRGGTLVLCGMYGKAEMMLDPETGGAWRGTTTSDAPLIIIGGPKGLELQDGTLADVAPTLLHLLGQSAPREMTGRSLIATSVPDRISA</sequence>
<dbReference type="GO" id="GO:0006096">
    <property type="term" value="P:glycolytic process"/>
    <property type="evidence" value="ECO:0007669"/>
    <property type="project" value="UniProtKB-UniPathway"/>
</dbReference>
<evidence type="ECO:0000256" key="9">
    <source>
        <dbReference type="ARBA" id="ARBA00023235"/>
    </source>
</evidence>
<evidence type="ECO:0000259" key="11">
    <source>
        <dbReference type="Pfam" id="PF01676"/>
    </source>
</evidence>
<dbReference type="Pfam" id="PF06415">
    <property type="entry name" value="iPGM_N"/>
    <property type="match status" value="1"/>
</dbReference>
<dbReference type="InterPro" id="IPR036646">
    <property type="entry name" value="PGAM_B_sf"/>
</dbReference>
<dbReference type="Pfam" id="PF01676">
    <property type="entry name" value="Metalloenzyme"/>
    <property type="match status" value="1"/>
</dbReference>
<comment type="pathway">
    <text evidence="3">Carbohydrate degradation; glycolysis; pyruvate from D-glyceraldehyde 3-phosphate: step 3/5.</text>
</comment>
<proteinExistence type="inferred from homology"/>
<dbReference type="PANTHER" id="PTHR31637:SF0">
    <property type="entry name" value="2,3-BISPHOSPHOGLYCERATE-INDEPENDENT PHOSPHOGLYCERATE MUTASE"/>
    <property type="match status" value="1"/>
</dbReference>
<keyword evidence="14" id="KW-1185">Reference proteome</keyword>
<dbReference type="KEGG" id="pla:Plav_1474"/>
<dbReference type="InterPro" id="IPR017850">
    <property type="entry name" value="Alkaline_phosphatase_core_sf"/>
</dbReference>
<feature type="domain" description="BPG-independent PGAM N-terminal" evidence="12">
    <location>
        <begin position="115"/>
        <end position="304"/>
    </location>
</feature>
<dbReference type="HOGENOM" id="CLU_504167_0_0_5"/>
<comment type="cofactor">
    <cofactor evidence="2">
        <name>Mn(2+)</name>
        <dbReference type="ChEBI" id="CHEBI:29035"/>
    </cofactor>
</comment>
<comment type="catalytic activity">
    <reaction evidence="1">
        <text>(2R)-2-phosphoglycerate = (2R)-3-phosphoglycerate</text>
        <dbReference type="Rhea" id="RHEA:15901"/>
        <dbReference type="ChEBI" id="CHEBI:58272"/>
        <dbReference type="ChEBI" id="CHEBI:58289"/>
        <dbReference type="EC" id="5.4.2.12"/>
    </reaction>
</comment>
<dbReference type="InterPro" id="IPR011258">
    <property type="entry name" value="BPG-indep_PGM_N"/>
</dbReference>
<comment type="similarity">
    <text evidence="4">Belongs to the BPG-independent phosphoglycerate mutase family.</text>
</comment>
<evidence type="ECO:0000256" key="6">
    <source>
        <dbReference type="ARBA" id="ARBA00022723"/>
    </source>
</evidence>
<feature type="binding site" evidence="10">
    <location>
        <position position="34"/>
    </location>
    <ligand>
        <name>Mn(2+)</name>
        <dbReference type="ChEBI" id="CHEBI:29035"/>
        <label>2</label>
    </ligand>
</feature>
<dbReference type="Gene3D" id="3.40.1450.10">
    <property type="entry name" value="BPG-independent phosphoglycerate mutase, domain B"/>
    <property type="match status" value="1"/>
</dbReference>
<keyword evidence="9 13" id="KW-0413">Isomerase</keyword>
<dbReference type="PANTHER" id="PTHR31637">
    <property type="entry name" value="2,3-BISPHOSPHOGLYCERATE-INDEPENDENT PHOSPHOGLYCERATE MUTASE"/>
    <property type="match status" value="1"/>
</dbReference>
<dbReference type="EMBL" id="CP000774">
    <property type="protein sequence ID" value="ABS63094.1"/>
    <property type="molecule type" value="Genomic_DNA"/>
</dbReference>
<gene>
    <name evidence="13" type="ordered locus">Plav_1474</name>
</gene>
<accession>A7HT61</accession>
<dbReference type="UniPathway" id="UPA00109">
    <property type="reaction ID" value="UER00186"/>
</dbReference>
<keyword evidence="8 10" id="KW-0464">Manganese</keyword>
<evidence type="ECO:0000256" key="7">
    <source>
        <dbReference type="ARBA" id="ARBA00023152"/>
    </source>
</evidence>
<dbReference type="SUPFAM" id="SSF53649">
    <property type="entry name" value="Alkaline phosphatase-like"/>
    <property type="match status" value="1"/>
</dbReference>
<dbReference type="OrthoDB" id="9800863at2"/>
<dbReference type="Proteomes" id="UP000006377">
    <property type="component" value="Chromosome"/>
</dbReference>
<evidence type="ECO:0000256" key="3">
    <source>
        <dbReference type="ARBA" id="ARBA00004798"/>
    </source>
</evidence>
<dbReference type="STRING" id="402881.Plav_1474"/>
<evidence type="ECO:0000256" key="8">
    <source>
        <dbReference type="ARBA" id="ARBA00023211"/>
    </source>
</evidence>
<dbReference type="SUPFAM" id="SSF64158">
    <property type="entry name" value="2,3-Bisphosphoglycerate-independent phosphoglycerate mutase, substrate-binding domain"/>
    <property type="match status" value="1"/>
</dbReference>
<evidence type="ECO:0000256" key="2">
    <source>
        <dbReference type="ARBA" id="ARBA00001936"/>
    </source>
</evidence>
<evidence type="ECO:0000256" key="4">
    <source>
        <dbReference type="ARBA" id="ARBA00008819"/>
    </source>
</evidence>
<evidence type="ECO:0000313" key="13">
    <source>
        <dbReference type="EMBL" id="ABS63094.1"/>
    </source>
</evidence>
<dbReference type="Gene3D" id="3.40.720.10">
    <property type="entry name" value="Alkaline Phosphatase, subunit A"/>
    <property type="match status" value="1"/>
</dbReference>